<gene>
    <name evidence="3" type="ORF">Bca52824_041214</name>
</gene>
<dbReference type="Pfam" id="PF23259">
    <property type="entry name" value="CHX17_C"/>
    <property type="match status" value="1"/>
</dbReference>
<dbReference type="InterPro" id="IPR057290">
    <property type="entry name" value="CHX17_C"/>
</dbReference>
<evidence type="ECO:0000313" key="4">
    <source>
        <dbReference type="Proteomes" id="UP000886595"/>
    </source>
</evidence>
<keyword evidence="4" id="KW-1185">Reference proteome</keyword>
<evidence type="ECO:0000259" key="2">
    <source>
        <dbReference type="Pfam" id="PF23259"/>
    </source>
</evidence>
<feature type="domain" description="Cation/H(+) antiporter C-terminal" evidence="2">
    <location>
        <begin position="86"/>
        <end position="136"/>
    </location>
</feature>
<name>A0A8X7RUG1_BRACI</name>
<dbReference type="Proteomes" id="UP000886595">
    <property type="component" value="Unassembled WGS sequence"/>
</dbReference>
<feature type="compositionally biased region" description="Basic and acidic residues" evidence="1">
    <location>
        <begin position="152"/>
        <end position="162"/>
    </location>
</feature>
<dbReference type="EMBL" id="JAAMPC010000009">
    <property type="protein sequence ID" value="KAG2294545.1"/>
    <property type="molecule type" value="Genomic_DNA"/>
</dbReference>
<feature type="region of interest" description="Disordered" evidence="1">
    <location>
        <begin position="143"/>
        <end position="162"/>
    </location>
</feature>
<dbReference type="OrthoDB" id="1701512at2759"/>
<evidence type="ECO:0000256" key="1">
    <source>
        <dbReference type="SAM" id="MobiDB-lite"/>
    </source>
</evidence>
<organism evidence="3 4">
    <name type="scientific">Brassica carinata</name>
    <name type="common">Ethiopian mustard</name>
    <name type="synonym">Abyssinian cabbage</name>
    <dbReference type="NCBI Taxonomy" id="52824"/>
    <lineage>
        <taxon>Eukaryota</taxon>
        <taxon>Viridiplantae</taxon>
        <taxon>Streptophyta</taxon>
        <taxon>Embryophyta</taxon>
        <taxon>Tracheophyta</taxon>
        <taxon>Spermatophyta</taxon>
        <taxon>Magnoliopsida</taxon>
        <taxon>eudicotyledons</taxon>
        <taxon>Gunneridae</taxon>
        <taxon>Pentapetalae</taxon>
        <taxon>rosids</taxon>
        <taxon>malvids</taxon>
        <taxon>Brassicales</taxon>
        <taxon>Brassicaceae</taxon>
        <taxon>Brassiceae</taxon>
        <taxon>Brassica</taxon>
    </lineage>
</organism>
<protein>
    <recommendedName>
        <fullName evidence="2">Cation/H(+) antiporter C-terminal domain-containing protein</fullName>
    </recommendedName>
</protein>
<sequence length="162" mass="17495">MEKLKIFKSQPKYEDTQLNYGREGRLLIDTCLKLIGEENGTRCFVSILHSHLSVSLFLLSSRASRGNISSSVAVLLPVALVLLATSKCNLFVVGRNAAVVPLVNSTDCPELGPVGRLLSSSEFSTTASVLVVQGYDSAADTRPVVEDDDYEQSSREIGDSTV</sequence>
<reference evidence="3 4" key="1">
    <citation type="submission" date="2020-02" db="EMBL/GenBank/DDBJ databases">
        <authorList>
            <person name="Ma Q."/>
            <person name="Huang Y."/>
            <person name="Song X."/>
            <person name="Pei D."/>
        </authorList>
    </citation>
    <scope>NUCLEOTIDE SEQUENCE [LARGE SCALE GENOMIC DNA]</scope>
    <source>
        <strain evidence="3">Sxm20200214</strain>
        <tissue evidence="3">Leaf</tissue>
    </source>
</reference>
<comment type="caution">
    <text evidence="3">The sequence shown here is derived from an EMBL/GenBank/DDBJ whole genome shotgun (WGS) entry which is preliminary data.</text>
</comment>
<accession>A0A8X7RUG1</accession>
<evidence type="ECO:0000313" key="3">
    <source>
        <dbReference type="EMBL" id="KAG2294545.1"/>
    </source>
</evidence>
<dbReference type="AlphaFoldDB" id="A0A8X7RUG1"/>
<proteinExistence type="predicted"/>